<dbReference type="EMBL" id="JBHFNS010000060">
    <property type="protein sequence ID" value="MFB2936758.1"/>
    <property type="molecule type" value="Genomic_DNA"/>
</dbReference>
<protein>
    <submittedName>
        <fullName evidence="6">Cyclopropane-fatty-acyl-phospholipid synthase family protein</fullName>
        <ecNumber evidence="6">2.1.1.-</ecNumber>
    </submittedName>
</protein>
<organism evidence="6 7">
    <name type="scientific">Floridaenema fluviatile BLCC-F154</name>
    <dbReference type="NCBI Taxonomy" id="3153640"/>
    <lineage>
        <taxon>Bacteria</taxon>
        <taxon>Bacillati</taxon>
        <taxon>Cyanobacteriota</taxon>
        <taxon>Cyanophyceae</taxon>
        <taxon>Oscillatoriophycideae</taxon>
        <taxon>Aerosakkonematales</taxon>
        <taxon>Aerosakkonemataceae</taxon>
        <taxon>Floridanema</taxon>
        <taxon>Floridanema fluviatile</taxon>
    </lineage>
</organism>
<feature type="signal peptide" evidence="4">
    <location>
        <begin position="1"/>
        <end position="22"/>
    </location>
</feature>
<dbReference type="PANTHER" id="PTHR13610:SF11">
    <property type="entry name" value="METHYLTRANSFERASE DOMAIN-CONTAINING PROTEIN"/>
    <property type="match status" value="1"/>
</dbReference>
<evidence type="ECO:0000313" key="7">
    <source>
        <dbReference type="Proteomes" id="UP001576776"/>
    </source>
</evidence>
<evidence type="ECO:0000259" key="5">
    <source>
        <dbReference type="Pfam" id="PF13847"/>
    </source>
</evidence>
<keyword evidence="2 6" id="KW-0808">Transferase</keyword>
<dbReference type="GO" id="GO:0008168">
    <property type="term" value="F:methyltransferase activity"/>
    <property type="evidence" value="ECO:0007669"/>
    <property type="project" value="UniProtKB-KW"/>
</dbReference>
<dbReference type="RefSeq" id="WP_413258251.1">
    <property type="nucleotide sequence ID" value="NZ_JBHFNS010000060.1"/>
</dbReference>
<name>A0ABV4YE14_9CYAN</name>
<evidence type="ECO:0000256" key="3">
    <source>
        <dbReference type="ARBA" id="ARBA00022691"/>
    </source>
</evidence>
<proteinExistence type="predicted"/>
<dbReference type="InterPro" id="IPR029063">
    <property type="entry name" value="SAM-dependent_MTases_sf"/>
</dbReference>
<feature type="chain" id="PRO_5046200938" evidence="4">
    <location>
        <begin position="23"/>
        <end position="224"/>
    </location>
</feature>
<keyword evidence="3" id="KW-0949">S-adenosyl-L-methionine</keyword>
<feature type="domain" description="Methyltransferase" evidence="5">
    <location>
        <begin position="76"/>
        <end position="188"/>
    </location>
</feature>
<dbReference type="GO" id="GO:0032259">
    <property type="term" value="P:methylation"/>
    <property type="evidence" value="ECO:0007669"/>
    <property type="project" value="UniProtKB-KW"/>
</dbReference>
<keyword evidence="4" id="KW-0732">Signal</keyword>
<reference evidence="6 7" key="1">
    <citation type="submission" date="2024-09" db="EMBL/GenBank/DDBJ databases">
        <title>Floridaenema gen nov. (Aerosakkonemataceae, Aerosakkonematales ord. nov., Cyanobacteria) from benthic tropical and subtropical fresh waters, with the description of four new species.</title>
        <authorList>
            <person name="Moretto J.A."/>
            <person name="Berthold D.E."/>
            <person name="Lefler F.W."/>
            <person name="Huang I.-S."/>
            <person name="Laughinghouse H. IV."/>
        </authorList>
    </citation>
    <scope>NUCLEOTIDE SEQUENCE [LARGE SCALE GENOMIC DNA]</scope>
    <source>
        <strain evidence="6 7">BLCC-F154</strain>
    </source>
</reference>
<dbReference type="EC" id="2.1.1.-" evidence="6"/>
<evidence type="ECO:0000313" key="6">
    <source>
        <dbReference type="EMBL" id="MFB2936758.1"/>
    </source>
</evidence>
<accession>A0ABV4YE14</accession>
<dbReference type="CDD" id="cd02440">
    <property type="entry name" value="AdoMet_MTases"/>
    <property type="match status" value="1"/>
</dbReference>
<evidence type="ECO:0000256" key="2">
    <source>
        <dbReference type="ARBA" id="ARBA00022679"/>
    </source>
</evidence>
<dbReference type="PROSITE" id="PS51257">
    <property type="entry name" value="PROKAR_LIPOPROTEIN"/>
    <property type="match status" value="1"/>
</dbReference>
<dbReference type="Pfam" id="PF13847">
    <property type="entry name" value="Methyltransf_31"/>
    <property type="match status" value="1"/>
</dbReference>
<dbReference type="SUPFAM" id="SSF53335">
    <property type="entry name" value="S-adenosyl-L-methionine-dependent methyltransferases"/>
    <property type="match status" value="1"/>
</dbReference>
<comment type="caution">
    <text evidence="6">The sequence shown here is derived from an EMBL/GenBank/DDBJ whole genome shotgun (WGS) entry which is preliminary data.</text>
</comment>
<sequence>MQLQPIKLLLIAGVSISGLLFAGCTQPAQKSDQAKAEVKQQTPNVIAQLAVPEKDVPFVPTPEIVVAEMLKQAKVDKNDVLYDLGSGDGRIVITAAQKFGARGVGIDIDPELVKKSQENAQKAGVADRVKFMQQDLFKTDLSEATVVTLYLLPDVNLKLRPKLLSELKPGTRVVSHNYDMGEWKPENVVKVKGPRYEHTVYSWVVPKEIPANLRPTPATTPTPQ</sequence>
<keyword evidence="1 6" id="KW-0489">Methyltransferase</keyword>
<dbReference type="Gene3D" id="3.40.50.150">
    <property type="entry name" value="Vaccinia Virus protein VP39"/>
    <property type="match status" value="1"/>
</dbReference>
<dbReference type="InterPro" id="IPR025714">
    <property type="entry name" value="Methyltranfer_dom"/>
</dbReference>
<evidence type="ECO:0000256" key="4">
    <source>
        <dbReference type="SAM" id="SignalP"/>
    </source>
</evidence>
<dbReference type="InterPro" id="IPR026170">
    <property type="entry name" value="FAM173A/B"/>
</dbReference>
<dbReference type="PANTHER" id="PTHR13610">
    <property type="entry name" value="METHYLTRANSFERASE DOMAIN-CONTAINING PROTEIN"/>
    <property type="match status" value="1"/>
</dbReference>
<gene>
    <name evidence="6" type="ORF">ACE1B6_16010</name>
</gene>
<dbReference type="Proteomes" id="UP001576776">
    <property type="component" value="Unassembled WGS sequence"/>
</dbReference>
<evidence type="ECO:0000256" key="1">
    <source>
        <dbReference type="ARBA" id="ARBA00022603"/>
    </source>
</evidence>
<keyword evidence="7" id="KW-1185">Reference proteome</keyword>